<evidence type="ECO:0008006" key="6">
    <source>
        <dbReference type="Google" id="ProtNLM"/>
    </source>
</evidence>
<reference evidence="4" key="1">
    <citation type="journal article" date="2019" name="bioRxiv">
        <title>The Genome of the Zebra Mussel, Dreissena polymorpha: A Resource for Invasive Species Research.</title>
        <authorList>
            <person name="McCartney M.A."/>
            <person name="Auch B."/>
            <person name="Kono T."/>
            <person name="Mallez S."/>
            <person name="Zhang Y."/>
            <person name="Obille A."/>
            <person name="Becker A."/>
            <person name="Abrahante J.E."/>
            <person name="Garbe J."/>
            <person name="Badalamenti J.P."/>
            <person name="Herman A."/>
            <person name="Mangelson H."/>
            <person name="Liachko I."/>
            <person name="Sullivan S."/>
            <person name="Sone E.D."/>
            <person name="Koren S."/>
            <person name="Silverstein K.A.T."/>
            <person name="Beckman K.B."/>
            <person name="Gohl D.M."/>
        </authorList>
    </citation>
    <scope>NUCLEOTIDE SEQUENCE</scope>
    <source>
        <strain evidence="4">Duluth1</strain>
        <tissue evidence="4">Whole animal</tissue>
    </source>
</reference>
<evidence type="ECO:0000256" key="1">
    <source>
        <dbReference type="ARBA" id="ARBA00022729"/>
    </source>
</evidence>
<dbReference type="GO" id="GO:0032222">
    <property type="term" value="P:regulation of synaptic transmission, cholinergic"/>
    <property type="evidence" value="ECO:0007669"/>
    <property type="project" value="InterPro"/>
</dbReference>
<accession>A0A9D4FGD2</accession>
<dbReference type="SUPFAM" id="SSF57302">
    <property type="entry name" value="Snake toxin-like"/>
    <property type="match status" value="1"/>
</dbReference>
<dbReference type="PANTHER" id="PTHR33562:SF28">
    <property type="entry name" value="PROTEIN QUIVER"/>
    <property type="match status" value="1"/>
</dbReference>
<dbReference type="GO" id="GO:0030431">
    <property type="term" value="P:sleep"/>
    <property type="evidence" value="ECO:0007669"/>
    <property type="project" value="InterPro"/>
</dbReference>
<dbReference type="InterPro" id="IPR045860">
    <property type="entry name" value="Snake_toxin-like_sf"/>
</dbReference>
<dbReference type="InterPro" id="IPR031424">
    <property type="entry name" value="QVR-like"/>
</dbReference>
<dbReference type="EMBL" id="JAIWYP010000007">
    <property type="protein sequence ID" value="KAH3797219.1"/>
    <property type="molecule type" value="Genomic_DNA"/>
</dbReference>
<feature type="chain" id="PRO_5039019965" description="Protein quiver" evidence="3">
    <location>
        <begin position="24"/>
        <end position="125"/>
    </location>
</feature>
<name>A0A9D4FGD2_DREPO</name>
<evidence type="ECO:0000256" key="3">
    <source>
        <dbReference type="SAM" id="SignalP"/>
    </source>
</evidence>
<dbReference type="AlphaFoldDB" id="A0A9D4FGD2"/>
<organism evidence="4 5">
    <name type="scientific">Dreissena polymorpha</name>
    <name type="common">Zebra mussel</name>
    <name type="synonym">Mytilus polymorpha</name>
    <dbReference type="NCBI Taxonomy" id="45954"/>
    <lineage>
        <taxon>Eukaryota</taxon>
        <taxon>Metazoa</taxon>
        <taxon>Spiralia</taxon>
        <taxon>Lophotrochozoa</taxon>
        <taxon>Mollusca</taxon>
        <taxon>Bivalvia</taxon>
        <taxon>Autobranchia</taxon>
        <taxon>Heteroconchia</taxon>
        <taxon>Euheterodonta</taxon>
        <taxon>Imparidentia</taxon>
        <taxon>Neoheterodontei</taxon>
        <taxon>Myida</taxon>
        <taxon>Dreissenoidea</taxon>
        <taxon>Dreissenidae</taxon>
        <taxon>Dreissena</taxon>
    </lineage>
</organism>
<keyword evidence="2" id="KW-0325">Glycoprotein</keyword>
<gene>
    <name evidence="4" type="ORF">DPMN_150796</name>
</gene>
<proteinExistence type="predicted"/>
<comment type="caution">
    <text evidence="4">The sequence shown here is derived from an EMBL/GenBank/DDBJ whole genome shotgun (WGS) entry which is preliminary data.</text>
</comment>
<dbReference type="Proteomes" id="UP000828390">
    <property type="component" value="Unassembled WGS sequence"/>
</dbReference>
<evidence type="ECO:0000313" key="5">
    <source>
        <dbReference type="Proteomes" id="UP000828390"/>
    </source>
</evidence>
<keyword evidence="5" id="KW-1185">Reference proteome</keyword>
<dbReference type="PANTHER" id="PTHR33562">
    <property type="entry name" value="ATILLA, ISOFORM B-RELATED-RELATED"/>
    <property type="match status" value="1"/>
</dbReference>
<evidence type="ECO:0000313" key="4">
    <source>
        <dbReference type="EMBL" id="KAH3797219.1"/>
    </source>
</evidence>
<evidence type="ECO:0000256" key="2">
    <source>
        <dbReference type="ARBA" id="ARBA00023180"/>
    </source>
</evidence>
<keyword evidence="1 3" id="KW-0732">Signal</keyword>
<dbReference type="InterPro" id="IPR050975">
    <property type="entry name" value="Sleep_regulator"/>
</dbReference>
<protein>
    <recommendedName>
        <fullName evidence="6">Protein quiver</fullName>
    </recommendedName>
</protein>
<feature type="signal peptide" evidence="3">
    <location>
        <begin position="1"/>
        <end position="23"/>
    </location>
</feature>
<dbReference type="Pfam" id="PF17064">
    <property type="entry name" value="QVR"/>
    <property type="match status" value="1"/>
</dbReference>
<sequence length="125" mass="13383">MDRTYCLLLGCIFIAAIASQTDALRCYNCNNLDDNGCDDPFSSASELTGCVQCVKVKGTKSSLQVVARICAPERLPVNGCESKTEQGITGEACVCETDLCNSSVRVAASATLLMILSFYITVHLM</sequence>
<reference evidence="4" key="2">
    <citation type="submission" date="2020-11" db="EMBL/GenBank/DDBJ databases">
        <authorList>
            <person name="McCartney M.A."/>
            <person name="Auch B."/>
            <person name="Kono T."/>
            <person name="Mallez S."/>
            <person name="Becker A."/>
            <person name="Gohl D.M."/>
            <person name="Silverstein K.A.T."/>
            <person name="Koren S."/>
            <person name="Bechman K.B."/>
            <person name="Herman A."/>
            <person name="Abrahante J.E."/>
            <person name="Garbe J."/>
        </authorList>
    </citation>
    <scope>NUCLEOTIDE SEQUENCE</scope>
    <source>
        <strain evidence="4">Duluth1</strain>
        <tissue evidence="4">Whole animal</tissue>
    </source>
</reference>